<accession>A0ABR8F1A2</accession>
<feature type="transmembrane region" description="Helical" evidence="1">
    <location>
        <begin position="6"/>
        <end position="25"/>
    </location>
</feature>
<gene>
    <name evidence="2" type="ORF">H6G95_21060</name>
</gene>
<organism evidence="2 3">
    <name type="scientific">Nostoc linckia FACHB-391</name>
    <dbReference type="NCBI Taxonomy" id="2692906"/>
    <lineage>
        <taxon>Bacteria</taxon>
        <taxon>Bacillati</taxon>
        <taxon>Cyanobacteriota</taxon>
        <taxon>Cyanophyceae</taxon>
        <taxon>Nostocales</taxon>
        <taxon>Nostocaceae</taxon>
        <taxon>Nostoc</taxon>
    </lineage>
</organism>
<evidence type="ECO:0000256" key="1">
    <source>
        <dbReference type="SAM" id="Phobius"/>
    </source>
</evidence>
<proteinExistence type="predicted"/>
<dbReference type="Proteomes" id="UP000604661">
    <property type="component" value="Unassembled WGS sequence"/>
</dbReference>
<dbReference type="EMBL" id="JACJTE010000025">
    <property type="protein sequence ID" value="MBD2563062.1"/>
    <property type="molecule type" value="Genomic_DNA"/>
</dbReference>
<keyword evidence="1" id="KW-0812">Transmembrane</keyword>
<keyword evidence="1" id="KW-1133">Transmembrane helix</keyword>
<keyword evidence="1" id="KW-0472">Membrane</keyword>
<dbReference type="RefSeq" id="WP_190895084.1">
    <property type="nucleotide sequence ID" value="NZ_JACJTE010000025.1"/>
</dbReference>
<protein>
    <submittedName>
        <fullName evidence="2">Uncharacterized protein</fullName>
    </submittedName>
</protein>
<sequence length="65" mass="7465">MFTKIFFGIGALLAIAFIVLVIIQIKNEKEVSKIWRSLESSPTSDRVTEHNSEFFQANIERAEFC</sequence>
<keyword evidence="3" id="KW-1185">Reference proteome</keyword>
<reference evidence="2 3" key="1">
    <citation type="journal article" date="2020" name="ISME J.">
        <title>Comparative genomics reveals insights into cyanobacterial evolution and habitat adaptation.</title>
        <authorList>
            <person name="Chen M.Y."/>
            <person name="Teng W.K."/>
            <person name="Zhao L."/>
            <person name="Hu C.X."/>
            <person name="Zhou Y.K."/>
            <person name="Han B.P."/>
            <person name="Song L.R."/>
            <person name="Shu W.S."/>
        </authorList>
    </citation>
    <scope>NUCLEOTIDE SEQUENCE [LARGE SCALE GENOMIC DNA]</scope>
    <source>
        <strain evidence="2 3">FACHB-391</strain>
    </source>
</reference>
<evidence type="ECO:0000313" key="2">
    <source>
        <dbReference type="EMBL" id="MBD2563062.1"/>
    </source>
</evidence>
<comment type="caution">
    <text evidence="2">The sequence shown here is derived from an EMBL/GenBank/DDBJ whole genome shotgun (WGS) entry which is preliminary data.</text>
</comment>
<evidence type="ECO:0000313" key="3">
    <source>
        <dbReference type="Proteomes" id="UP000604661"/>
    </source>
</evidence>
<name>A0ABR8F1A2_NOSLI</name>